<evidence type="ECO:0000313" key="10">
    <source>
        <dbReference type="EMBL" id="WEB38594.1"/>
    </source>
</evidence>
<dbReference type="RefSeq" id="WP_275306332.1">
    <property type="nucleotide sequence ID" value="NZ_CP095749.1"/>
</dbReference>
<feature type="transmembrane region" description="Helical" evidence="8">
    <location>
        <begin position="90"/>
        <end position="110"/>
    </location>
</feature>
<evidence type="ECO:0000259" key="9">
    <source>
        <dbReference type="Pfam" id="PF00999"/>
    </source>
</evidence>
<sequence length="405" mass="42927">MFVLLVLVLLLFVWTLVSERMARWNITAPIAFAVAGVVLAGGAHPAISFDLETHLFQRGVELVLAVMLFTDATEARDYESLGQSLGGRRLLGLALPTSVVLAIVFGAALFPGTSWWLLAVAALVVMPTDLAPVLSFLRDKRVPLRVRAALNIEGGFNDGLISPLFVFCVANLTNTKGDSFTDLVLNALKGSVFAVLVGSAVGFLAALLVRRCLEAGWAGPAGLRLASLALPFLTYAATVLIGGNGFVAAFITGLCYARTAHAIGHHSLELAHDASHVMALAVWFAFGKLTADEFVQDGLAWPVIGYALLALTVARIVPVYATLSGIGFGRAERAAIGWLGSRGVTSIVFAILAYVQLPLGEAVFVFNLTCATVLLSVILHGVTMEPIAHWFARNPRPAAPTTPSR</sequence>
<keyword evidence="4 8" id="KW-0812">Transmembrane</keyword>
<comment type="subcellular location">
    <subcellularLocation>
        <location evidence="1">Cell membrane</location>
        <topology evidence="1">Multi-pass membrane protein</topology>
    </subcellularLocation>
</comment>
<evidence type="ECO:0000256" key="4">
    <source>
        <dbReference type="ARBA" id="ARBA00022692"/>
    </source>
</evidence>
<evidence type="ECO:0000256" key="3">
    <source>
        <dbReference type="ARBA" id="ARBA00022449"/>
    </source>
</evidence>
<reference evidence="10 11" key="1">
    <citation type="submission" date="2022-03" db="EMBL/GenBank/DDBJ databases">
        <title>Streptomyces yunnanensis P86,complete genome.</title>
        <authorList>
            <person name="Chen S."/>
            <person name="Zhang Q."/>
        </authorList>
    </citation>
    <scope>NUCLEOTIDE SEQUENCE [LARGE SCALE GENOMIC DNA]</scope>
    <source>
        <strain evidence="10 11">P86</strain>
    </source>
</reference>
<accession>A0ABY8A2Z8</accession>
<evidence type="ECO:0000256" key="7">
    <source>
        <dbReference type="ARBA" id="ARBA00023136"/>
    </source>
</evidence>
<organism evidence="10 11">
    <name type="scientific">Streptomyces yunnanensis</name>
    <dbReference type="NCBI Taxonomy" id="156453"/>
    <lineage>
        <taxon>Bacteria</taxon>
        <taxon>Bacillati</taxon>
        <taxon>Actinomycetota</taxon>
        <taxon>Actinomycetes</taxon>
        <taxon>Kitasatosporales</taxon>
        <taxon>Streptomycetaceae</taxon>
        <taxon>Streptomyces</taxon>
    </lineage>
</organism>
<dbReference type="InterPro" id="IPR006153">
    <property type="entry name" value="Cation/H_exchanger_TM"/>
</dbReference>
<dbReference type="EMBL" id="CP095749">
    <property type="protein sequence ID" value="WEB38594.1"/>
    <property type="molecule type" value="Genomic_DNA"/>
</dbReference>
<feature type="transmembrane region" description="Helical" evidence="8">
    <location>
        <begin position="335"/>
        <end position="357"/>
    </location>
</feature>
<evidence type="ECO:0000256" key="8">
    <source>
        <dbReference type="SAM" id="Phobius"/>
    </source>
</evidence>
<name>A0ABY8A2Z8_9ACTN</name>
<keyword evidence="6" id="KW-0406">Ion transport</keyword>
<feature type="transmembrane region" description="Helical" evidence="8">
    <location>
        <begin position="116"/>
        <end position="137"/>
    </location>
</feature>
<keyword evidence="5 8" id="KW-1133">Transmembrane helix</keyword>
<dbReference type="PANTHER" id="PTHR32507:SF8">
    <property type="entry name" value="CNH1P"/>
    <property type="match status" value="1"/>
</dbReference>
<evidence type="ECO:0000256" key="6">
    <source>
        <dbReference type="ARBA" id="ARBA00023065"/>
    </source>
</evidence>
<dbReference type="Pfam" id="PF00999">
    <property type="entry name" value="Na_H_Exchanger"/>
    <property type="match status" value="1"/>
</dbReference>
<protein>
    <submittedName>
        <fullName evidence="10">Cation:proton antiporter</fullName>
    </submittedName>
</protein>
<feature type="transmembrane region" description="Helical" evidence="8">
    <location>
        <begin position="299"/>
        <end position="323"/>
    </location>
</feature>
<feature type="domain" description="Cation/H+ exchanger transmembrane" evidence="9">
    <location>
        <begin position="9"/>
        <end position="389"/>
    </location>
</feature>
<feature type="transmembrane region" description="Helical" evidence="8">
    <location>
        <begin position="190"/>
        <end position="209"/>
    </location>
</feature>
<keyword evidence="2" id="KW-0813">Transport</keyword>
<dbReference type="PANTHER" id="PTHR32507">
    <property type="entry name" value="NA(+)/H(+) ANTIPORTER 1"/>
    <property type="match status" value="1"/>
</dbReference>
<feature type="transmembrane region" description="Helical" evidence="8">
    <location>
        <begin position="28"/>
        <end position="49"/>
    </location>
</feature>
<keyword evidence="7 8" id="KW-0472">Membrane</keyword>
<keyword evidence="3" id="KW-0050">Antiport</keyword>
<keyword evidence="11" id="KW-1185">Reference proteome</keyword>
<gene>
    <name evidence="10" type="ORF">MOV08_04320</name>
</gene>
<proteinExistence type="predicted"/>
<evidence type="ECO:0000256" key="5">
    <source>
        <dbReference type="ARBA" id="ARBA00022989"/>
    </source>
</evidence>
<evidence type="ECO:0000313" key="11">
    <source>
        <dbReference type="Proteomes" id="UP001218629"/>
    </source>
</evidence>
<evidence type="ECO:0000256" key="2">
    <source>
        <dbReference type="ARBA" id="ARBA00022448"/>
    </source>
</evidence>
<feature type="transmembrane region" description="Helical" evidence="8">
    <location>
        <begin position="363"/>
        <end position="383"/>
    </location>
</feature>
<feature type="transmembrane region" description="Helical" evidence="8">
    <location>
        <begin position="229"/>
        <end position="256"/>
    </location>
</feature>
<evidence type="ECO:0000256" key="1">
    <source>
        <dbReference type="ARBA" id="ARBA00004651"/>
    </source>
</evidence>
<dbReference type="Proteomes" id="UP001218629">
    <property type="component" value="Chromosome"/>
</dbReference>